<dbReference type="GO" id="GO:0019619">
    <property type="term" value="P:3,4-dihydroxybenzoate catabolic process"/>
    <property type="evidence" value="ECO:0007669"/>
    <property type="project" value="InterPro"/>
</dbReference>
<dbReference type="PANTHER" id="PTHR43172:SF2">
    <property type="entry name" value="ADENYLOSUCCINATE LYASE C-TERMINAL DOMAIN-CONTAINING PROTEIN"/>
    <property type="match status" value="1"/>
</dbReference>
<dbReference type="RefSeq" id="WP_073785929.1">
    <property type="nucleotide sequence ID" value="NZ_LFBV01000002.1"/>
</dbReference>
<dbReference type="Pfam" id="PF00206">
    <property type="entry name" value="Lyase_1"/>
    <property type="match status" value="1"/>
</dbReference>
<gene>
    <name evidence="5" type="ORF">AB852_09010</name>
</gene>
<evidence type="ECO:0000256" key="3">
    <source>
        <dbReference type="SAM" id="MobiDB-lite"/>
    </source>
</evidence>
<dbReference type="NCBIfam" id="TIGR02426">
    <property type="entry name" value="protocat_pcaB"/>
    <property type="match status" value="1"/>
</dbReference>
<evidence type="ECO:0000313" key="6">
    <source>
        <dbReference type="Proteomes" id="UP000186455"/>
    </source>
</evidence>
<sequence>MTSDTTDPQGAYPDHGLLAPAWAGVPAEATTGDRAVLQALLDAEAALTRAQCVTGQAPSAAGRTVTEAARADRFEVRSLALRARGGGNPVIPLVADLTRAVAGLVPEHAEYVHRGATSQDILDTALVLVAARTLRPIVLDLRRTADALARLARAHRDTPMAGRTLTQHAVPITLGLKAAGWRSLVLDAADRLTRVRASLPVQLGGAAGTLAAFHAYAPDAGNEQGGNDPGLALITAYAAELGLVAPALPWHTLRTPIADLGGALAFATGALGKIAADVLVLSRTDIAEVAESGGGGSSAMPHKHNPVRATLIASTARQVPALAAILFGSLVAEDERPAGAWHAEWEPLRTALRLTGGAAHHTHELIAGLRVFPDRMRLNLEQTGGQLLSERLNAHLGTVIGREAARELLERASRRTARDGVPLLDALRHEADAEHPRAGSPPGPARPTPRAEQHPSPGEPPSGRSLVPVRLMLDTLPPDLTDPSGHLGSAAPLTDRALERRLPQDPS</sequence>
<dbReference type="EMBL" id="LFBV01000002">
    <property type="protein sequence ID" value="OKH94431.1"/>
    <property type="molecule type" value="Genomic_DNA"/>
</dbReference>
<proteinExistence type="inferred from homology"/>
<evidence type="ECO:0000256" key="2">
    <source>
        <dbReference type="ARBA" id="ARBA00034772"/>
    </source>
</evidence>
<keyword evidence="1" id="KW-0456">Lyase</keyword>
<dbReference type="PROSITE" id="PS00163">
    <property type="entry name" value="FUMARATE_LYASES"/>
    <property type="match status" value="1"/>
</dbReference>
<dbReference type="InterPro" id="IPR012789">
    <property type="entry name" value="Protocat_PcaB-like"/>
</dbReference>
<dbReference type="PRINTS" id="PR00149">
    <property type="entry name" value="FUMRATELYASE"/>
</dbReference>
<dbReference type="InterPro" id="IPR000362">
    <property type="entry name" value="Fumarate_lyase_fam"/>
</dbReference>
<dbReference type="PANTHER" id="PTHR43172">
    <property type="entry name" value="ADENYLOSUCCINATE LYASE"/>
    <property type="match status" value="1"/>
</dbReference>
<feature type="compositionally biased region" description="Basic and acidic residues" evidence="3">
    <location>
        <begin position="496"/>
        <end position="507"/>
    </location>
</feature>
<evidence type="ECO:0000259" key="4">
    <source>
        <dbReference type="Pfam" id="PF00206"/>
    </source>
</evidence>
<dbReference type="CDD" id="cd01597">
    <property type="entry name" value="pCLME"/>
    <property type="match status" value="1"/>
</dbReference>
<dbReference type="Gene3D" id="1.20.200.10">
    <property type="entry name" value="Fumarase/aspartase (Central domain)"/>
    <property type="match status" value="1"/>
</dbReference>
<reference evidence="5 6" key="1">
    <citation type="submission" date="2015-06" db="EMBL/GenBank/DDBJ databases">
        <title>Cloning and characterization of the uncialamcin biosynthetic gene cluster.</title>
        <authorList>
            <person name="Yan X."/>
            <person name="Huang T."/>
            <person name="Ge H."/>
            <person name="Shen B."/>
        </authorList>
    </citation>
    <scope>NUCLEOTIDE SEQUENCE [LARGE SCALE GENOMIC DNA]</scope>
    <source>
        <strain evidence="5 6">DCA2648</strain>
    </source>
</reference>
<evidence type="ECO:0000313" key="5">
    <source>
        <dbReference type="EMBL" id="OKH94431.1"/>
    </source>
</evidence>
<feature type="domain" description="Fumarate lyase N-terminal" evidence="4">
    <location>
        <begin position="43"/>
        <end position="319"/>
    </location>
</feature>
<organism evidence="5 6">
    <name type="scientific">Streptomyces uncialis</name>
    <dbReference type="NCBI Taxonomy" id="1048205"/>
    <lineage>
        <taxon>Bacteria</taxon>
        <taxon>Bacillati</taxon>
        <taxon>Actinomycetota</taxon>
        <taxon>Actinomycetes</taxon>
        <taxon>Kitasatosporales</taxon>
        <taxon>Streptomycetaceae</taxon>
        <taxon>Streptomyces</taxon>
    </lineage>
</organism>
<dbReference type="GO" id="GO:0016853">
    <property type="term" value="F:isomerase activity"/>
    <property type="evidence" value="ECO:0007669"/>
    <property type="project" value="UniProtKB-KW"/>
</dbReference>
<dbReference type="Gene3D" id="1.10.40.30">
    <property type="entry name" value="Fumarase/aspartase (C-terminal domain)"/>
    <property type="match status" value="1"/>
</dbReference>
<dbReference type="GO" id="GO:0016829">
    <property type="term" value="F:lyase activity"/>
    <property type="evidence" value="ECO:0007669"/>
    <property type="project" value="UniProtKB-KW"/>
</dbReference>
<dbReference type="Gene3D" id="1.10.275.10">
    <property type="entry name" value="Fumarase/aspartase (N-terminal domain)"/>
    <property type="match status" value="1"/>
</dbReference>
<keyword evidence="6" id="KW-1185">Reference proteome</keyword>
<dbReference type="InterPro" id="IPR022761">
    <property type="entry name" value="Fumarate_lyase_N"/>
</dbReference>
<evidence type="ECO:0000256" key="1">
    <source>
        <dbReference type="ARBA" id="ARBA00023239"/>
    </source>
</evidence>
<dbReference type="STRING" id="1048205.AB852_09010"/>
<comment type="similarity">
    <text evidence="2">Belongs to the class-II fumarase/aspartase family.</text>
</comment>
<keyword evidence="5" id="KW-0413">Isomerase</keyword>
<feature type="compositionally biased region" description="Low complexity" evidence="3">
    <location>
        <begin position="473"/>
        <end position="483"/>
    </location>
</feature>
<dbReference type="SUPFAM" id="SSF48557">
    <property type="entry name" value="L-aspartase-like"/>
    <property type="match status" value="1"/>
</dbReference>
<dbReference type="InterPro" id="IPR008948">
    <property type="entry name" value="L-Aspartase-like"/>
</dbReference>
<comment type="caution">
    <text evidence="5">The sequence shown here is derived from an EMBL/GenBank/DDBJ whole genome shotgun (WGS) entry which is preliminary data.</text>
</comment>
<dbReference type="InterPro" id="IPR024083">
    <property type="entry name" value="Fumarase/histidase_N"/>
</dbReference>
<feature type="region of interest" description="Disordered" evidence="3">
    <location>
        <begin position="431"/>
        <end position="507"/>
    </location>
</feature>
<accession>A0A1Q4V9A7</accession>
<dbReference type="Proteomes" id="UP000186455">
    <property type="component" value="Unassembled WGS sequence"/>
</dbReference>
<dbReference type="InterPro" id="IPR020557">
    <property type="entry name" value="Fumarate_lyase_CS"/>
</dbReference>
<name>A0A1Q4V9A7_9ACTN</name>
<protein>
    <submittedName>
        <fullName evidence="5">3-carboxy-cis,cis-muconate cycloisomerase</fullName>
    </submittedName>
</protein>
<dbReference type="AlphaFoldDB" id="A0A1Q4V9A7"/>